<dbReference type="InterPro" id="IPR003848">
    <property type="entry name" value="DUF218"/>
</dbReference>
<dbReference type="CDD" id="cd06259">
    <property type="entry name" value="YdcF-like"/>
    <property type="match status" value="1"/>
</dbReference>
<dbReference type="Proteomes" id="UP000658613">
    <property type="component" value="Unassembled WGS sequence"/>
</dbReference>
<dbReference type="PANTHER" id="PTHR30336:SF20">
    <property type="entry name" value="DUF218 DOMAIN-CONTAINING PROTEIN"/>
    <property type="match status" value="1"/>
</dbReference>
<feature type="chain" id="PRO_5036759473" description="DUF218 domain-containing protein" evidence="1">
    <location>
        <begin position="27"/>
        <end position="328"/>
    </location>
</feature>
<dbReference type="PANTHER" id="PTHR30336">
    <property type="entry name" value="INNER MEMBRANE PROTEIN, PROBABLE PERMEASE"/>
    <property type="match status" value="1"/>
</dbReference>
<dbReference type="EMBL" id="JADOUE010000001">
    <property type="protein sequence ID" value="MBG6121502.1"/>
    <property type="molecule type" value="Genomic_DNA"/>
</dbReference>
<keyword evidence="1" id="KW-0732">Signal</keyword>
<organism evidence="3 4">
    <name type="scientific">Corynebacterium aquatimens</name>
    <dbReference type="NCBI Taxonomy" id="1190508"/>
    <lineage>
        <taxon>Bacteria</taxon>
        <taxon>Bacillati</taxon>
        <taxon>Actinomycetota</taxon>
        <taxon>Actinomycetes</taxon>
        <taxon>Mycobacteriales</taxon>
        <taxon>Corynebacteriaceae</taxon>
        <taxon>Corynebacterium</taxon>
    </lineage>
</organism>
<evidence type="ECO:0000313" key="4">
    <source>
        <dbReference type="Proteomes" id="UP000658613"/>
    </source>
</evidence>
<name>A0A931DWF7_9CORY</name>
<comment type="caution">
    <text evidence="3">The sequence shown here is derived from an EMBL/GenBank/DDBJ whole genome shotgun (WGS) entry which is preliminary data.</text>
</comment>
<sequence>MKTRCIAFGLCASLLLSPLSAPVAGAEPAAAERQSSAYPGSSYIENAENSSSPFSSELFAGGTPPVGSSDFVPHGSSVIPPDIFPVGASGPTKPRTVDDFLAGFAILSDLIGDEFSKGNWLTMMSPAKRAEVQAVIAQLNSPVKAPPADGGGLIVVLGGGLNPDGTVPPAVEMRLEAGLKLAQDRPDAQILMSGGRTPSGHVEAESMKAWFVDHGISAERVIAEPLSWSTVSNAWQTKRIADEVGADYSGGVTVVTNDFHLHRGVVDYTITFGPDVPIYGVEGGSPMEWSKDEQLQKAYRDALVSYFAPFALIADGFTAFGLSKARPF</sequence>
<dbReference type="AlphaFoldDB" id="A0A931DWF7"/>
<keyword evidence="4" id="KW-1185">Reference proteome</keyword>
<dbReference type="GO" id="GO:0005886">
    <property type="term" value="C:plasma membrane"/>
    <property type="evidence" value="ECO:0007669"/>
    <property type="project" value="TreeGrafter"/>
</dbReference>
<evidence type="ECO:0000259" key="2">
    <source>
        <dbReference type="Pfam" id="PF02698"/>
    </source>
</evidence>
<protein>
    <recommendedName>
        <fullName evidence="2">DUF218 domain-containing protein</fullName>
    </recommendedName>
</protein>
<dbReference type="InterPro" id="IPR051599">
    <property type="entry name" value="Cell_Envelope_Assoc"/>
</dbReference>
<reference evidence="3" key="1">
    <citation type="submission" date="2020-11" db="EMBL/GenBank/DDBJ databases">
        <title>Sequencing the genomes of 1000 actinobacteria strains.</title>
        <authorList>
            <person name="Klenk H.-P."/>
        </authorList>
    </citation>
    <scope>NUCLEOTIDE SEQUENCE</scope>
    <source>
        <strain evidence="3">DSM 45632</strain>
    </source>
</reference>
<gene>
    <name evidence="3" type="ORF">IW254_000471</name>
</gene>
<proteinExistence type="predicted"/>
<dbReference type="Gene3D" id="3.40.50.620">
    <property type="entry name" value="HUPs"/>
    <property type="match status" value="1"/>
</dbReference>
<evidence type="ECO:0000313" key="3">
    <source>
        <dbReference type="EMBL" id="MBG6121502.1"/>
    </source>
</evidence>
<dbReference type="RefSeq" id="WP_331273426.1">
    <property type="nucleotide sequence ID" value="NZ_JADOUE010000001.1"/>
</dbReference>
<feature type="domain" description="DUF218" evidence="2">
    <location>
        <begin position="153"/>
        <end position="265"/>
    </location>
</feature>
<evidence type="ECO:0000256" key="1">
    <source>
        <dbReference type="SAM" id="SignalP"/>
    </source>
</evidence>
<accession>A0A931DWF7</accession>
<dbReference type="InterPro" id="IPR014729">
    <property type="entry name" value="Rossmann-like_a/b/a_fold"/>
</dbReference>
<dbReference type="Pfam" id="PF02698">
    <property type="entry name" value="DUF218"/>
    <property type="match status" value="1"/>
</dbReference>
<feature type="signal peptide" evidence="1">
    <location>
        <begin position="1"/>
        <end position="26"/>
    </location>
</feature>